<reference evidence="5" key="1">
    <citation type="submission" date="2021-07" db="EMBL/GenBank/DDBJ databases">
        <authorList>
            <person name="Catto M.A."/>
            <person name="Jacobson A."/>
            <person name="Kennedy G."/>
            <person name="Labadie P."/>
            <person name="Hunt B.G."/>
            <person name="Srinivasan R."/>
        </authorList>
    </citation>
    <scope>NUCLEOTIDE SEQUENCE</scope>
    <source>
        <strain evidence="5">PL_HMW_Pooled</strain>
        <tissue evidence="5">Head</tissue>
    </source>
</reference>
<reference evidence="5" key="2">
    <citation type="journal article" date="2023" name="BMC Genomics">
        <title>Pest status, molecular evolution, and epigenetic factors derived from the genome assembly of Frankliniella fusca, a thysanopteran phytovirus vector.</title>
        <authorList>
            <person name="Catto M.A."/>
            <person name="Labadie P.E."/>
            <person name="Jacobson A.L."/>
            <person name="Kennedy G.G."/>
            <person name="Srinivasan R."/>
            <person name="Hunt B.G."/>
        </authorList>
    </citation>
    <scope>NUCLEOTIDE SEQUENCE</scope>
    <source>
        <strain evidence="5">PL_HMW_Pooled</strain>
    </source>
</reference>
<evidence type="ECO:0000256" key="2">
    <source>
        <dbReference type="ARBA" id="ARBA00010627"/>
    </source>
</evidence>
<evidence type="ECO:0000313" key="6">
    <source>
        <dbReference type="Proteomes" id="UP001219518"/>
    </source>
</evidence>
<keyword evidence="6" id="KW-1185">Reference proteome</keyword>
<accession>A0AAE1GZX6</accession>
<dbReference type="GO" id="GO:0071986">
    <property type="term" value="C:Ragulator complex"/>
    <property type="evidence" value="ECO:0007669"/>
    <property type="project" value="InterPro"/>
</dbReference>
<evidence type="ECO:0000256" key="1">
    <source>
        <dbReference type="ARBA" id="ARBA00004371"/>
    </source>
</evidence>
<evidence type="ECO:0000313" key="5">
    <source>
        <dbReference type="EMBL" id="KAK3912416.1"/>
    </source>
</evidence>
<organism evidence="5 6">
    <name type="scientific">Frankliniella fusca</name>
    <dbReference type="NCBI Taxonomy" id="407009"/>
    <lineage>
        <taxon>Eukaryota</taxon>
        <taxon>Metazoa</taxon>
        <taxon>Ecdysozoa</taxon>
        <taxon>Arthropoda</taxon>
        <taxon>Hexapoda</taxon>
        <taxon>Insecta</taxon>
        <taxon>Pterygota</taxon>
        <taxon>Neoptera</taxon>
        <taxon>Paraneoptera</taxon>
        <taxon>Thysanoptera</taxon>
        <taxon>Terebrantia</taxon>
        <taxon>Thripoidea</taxon>
        <taxon>Thripidae</taxon>
        <taxon>Frankliniella</taxon>
    </lineage>
</organism>
<dbReference type="Proteomes" id="UP001219518">
    <property type="component" value="Unassembled WGS sequence"/>
</dbReference>
<dbReference type="EMBL" id="JAHWGI010000293">
    <property type="protein sequence ID" value="KAK3912416.1"/>
    <property type="molecule type" value="Genomic_DNA"/>
</dbReference>
<evidence type="ECO:0000256" key="3">
    <source>
        <dbReference type="ARBA" id="ARBA00023228"/>
    </source>
</evidence>
<dbReference type="PANTHER" id="PTHR33967">
    <property type="entry name" value="RAGULATOR COMPLEX PROTEIN LAMTOR4"/>
    <property type="match status" value="1"/>
</dbReference>
<dbReference type="Gene3D" id="3.30.450.30">
    <property type="entry name" value="Dynein light chain 2a, cytoplasmic"/>
    <property type="match status" value="1"/>
</dbReference>
<name>A0AAE1GZX6_9NEOP</name>
<protein>
    <recommendedName>
        <fullName evidence="4">Late endosomal/lysosomal adaptor and MAPK and MTOR activator 4</fullName>
    </recommendedName>
</protein>
<comment type="similarity">
    <text evidence="2">Belongs to the LAMTOR4 family.</text>
</comment>
<dbReference type="GO" id="GO:0071230">
    <property type="term" value="P:cellular response to amino acid stimulus"/>
    <property type="evidence" value="ECO:0007669"/>
    <property type="project" value="InterPro"/>
</dbReference>
<keyword evidence="3" id="KW-0458">Lysosome</keyword>
<dbReference type="GO" id="GO:0005085">
    <property type="term" value="F:guanyl-nucleotide exchange factor activity"/>
    <property type="evidence" value="ECO:0007669"/>
    <property type="project" value="TreeGrafter"/>
</dbReference>
<dbReference type="GO" id="GO:0032008">
    <property type="term" value="P:positive regulation of TOR signaling"/>
    <property type="evidence" value="ECO:0007669"/>
    <property type="project" value="InterPro"/>
</dbReference>
<dbReference type="InterPro" id="IPR034601">
    <property type="entry name" value="LAMTOR4"/>
</dbReference>
<comment type="caution">
    <text evidence="5">The sequence shown here is derived from an EMBL/GenBank/DDBJ whole genome shotgun (WGS) entry which is preliminary data.</text>
</comment>
<evidence type="ECO:0000256" key="4">
    <source>
        <dbReference type="ARBA" id="ARBA00032690"/>
    </source>
</evidence>
<comment type="subcellular location">
    <subcellularLocation>
        <location evidence="1">Lysosome</location>
    </subcellularLocation>
</comment>
<sequence length="127" mass="13970">MLPFDRIRDIIVTDRIPDQVGYLVMTEEGAVISSGGELENGERVANVVAGLISLSDKVDPVAFPGDKGFKKITVNYENHAYVICLSNKKVYVVKRRTSPQAPLDTDVMSTSANLNSKMKETDMYGSK</sequence>
<dbReference type="GO" id="GO:0005764">
    <property type="term" value="C:lysosome"/>
    <property type="evidence" value="ECO:0007669"/>
    <property type="project" value="UniProtKB-SubCell"/>
</dbReference>
<gene>
    <name evidence="5" type="ORF">KUF71_021986</name>
</gene>
<dbReference type="AlphaFoldDB" id="A0AAE1GZX6"/>
<dbReference type="PANTHER" id="PTHR33967:SF1">
    <property type="entry name" value="RAGULATOR COMPLEX PROTEIN LAMTOR4"/>
    <property type="match status" value="1"/>
</dbReference>
<proteinExistence type="inferred from homology"/>